<name>A0ABS1DA25_9PROT</name>
<keyword evidence="3" id="KW-1185">Reference proteome</keyword>
<proteinExistence type="predicted"/>
<organism evidence="2 3">
    <name type="scientific">Rhodovibrio sodomensis</name>
    <dbReference type="NCBI Taxonomy" id="1088"/>
    <lineage>
        <taxon>Bacteria</taxon>
        <taxon>Pseudomonadati</taxon>
        <taxon>Pseudomonadota</taxon>
        <taxon>Alphaproteobacteria</taxon>
        <taxon>Rhodospirillales</taxon>
        <taxon>Rhodovibrionaceae</taxon>
        <taxon>Rhodovibrio</taxon>
    </lineage>
</organism>
<accession>A0ABS1DA25</accession>
<dbReference type="Proteomes" id="UP001296873">
    <property type="component" value="Unassembled WGS sequence"/>
</dbReference>
<dbReference type="InterPro" id="IPR006680">
    <property type="entry name" value="Amidohydro-rel"/>
</dbReference>
<dbReference type="Gene3D" id="2.30.40.10">
    <property type="entry name" value="Urease, subunit C, domain 1"/>
    <property type="match status" value="1"/>
</dbReference>
<dbReference type="Gene3D" id="3.20.20.140">
    <property type="entry name" value="Metal-dependent hydrolases"/>
    <property type="match status" value="1"/>
</dbReference>
<comment type="caution">
    <text evidence="2">The sequence shown here is derived from an EMBL/GenBank/DDBJ whole genome shotgun (WGS) entry which is preliminary data.</text>
</comment>
<dbReference type="NCBIfam" id="NF011987">
    <property type="entry name" value="PRK15446.2-3"/>
    <property type="match status" value="1"/>
</dbReference>
<dbReference type="SUPFAM" id="SSF51556">
    <property type="entry name" value="Metallo-dependent hydrolases"/>
    <property type="match status" value="1"/>
</dbReference>
<sequence length="408" mass="43462">MSPQDRSIATEDIQAATNTAAPSDTPDVTLLGGRTLLPDGSLQDACVTLAAGRIAAVSASEGRPATRRIDLAGRLLLPGIIDLHGDAFEQVLMPRSGVRFPMDLALAEIDRQLIANGITTAYHSLTYSWEPGLRGRETVVELMAALDRLGPELACQPRVHLRFELHNVDAVAEVADWLHAGRIDLISLNEHLDMITDRLERVDKLAQYAERTGLSITRYKELVQQVAKRGAEVPNGVARVCAAARSAGVPIASHDDDSPDVRGHYRDLGARLCEFPVNAETAEAAAAHGDPVILGSPNVVRGGSHDARMTAENAVRAGLCNVLTTDYYYPAPLIAAFRLADAGACDFPAAWDLVSAGPARAAGLDDRGTVAVGQRADLVAVEPGPLPRVAATWTGGRMMYRADPRVVG</sequence>
<dbReference type="NCBIfam" id="NF011990">
    <property type="entry name" value="PRK15446.2-6"/>
    <property type="match status" value="1"/>
</dbReference>
<evidence type="ECO:0000313" key="2">
    <source>
        <dbReference type="EMBL" id="MBK1667284.1"/>
    </source>
</evidence>
<dbReference type="RefSeq" id="WP_200339347.1">
    <property type="nucleotide sequence ID" value="NZ_NRRL01000005.1"/>
</dbReference>
<dbReference type="InterPro" id="IPR012696">
    <property type="entry name" value="PhnM"/>
</dbReference>
<protein>
    <recommendedName>
        <fullName evidence="1">Amidohydrolase-related domain-containing protein</fullName>
    </recommendedName>
</protein>
<dbReference type="InterPro" id="IPR032466">
    <property type="entry name" value="Metal_Hydrolase"/>
</dbReference>
<reference evidence="2 3" key="1">
    <citation type="journal article" date="2020" name="Microorganisms">
        <title>Osmotic Adaptation and Compatible Solute Biosynthesis of Phototrophic Bacteria as Revealed from Genome Analyses.</title>
        <authorList>
            <person name="Imhoff J.F."/>
            <person name="Rahn T."/>
            <person name="Kunzel S."/>
            <person name="Keller A."/>
            <person name="Neulinger S.C."/>
        </authorList>
    </citation>
    <scope>NUCLEOTIDE SEQUENCE [LARGE SCALE GENOMIC DNA]</scope>
    <source>
        <strain evidence="2 3">DSM 9895</strain>
    </source>
</reference>
<dbReference type="Pfam" id="PF01979">
    <property type="entry name" value="Amidohydro_1"/>
    <property type="match status" value="1"/>
</dbReference>
<dbReference type="PIRSF" id="PIRSF038971">
    <property type="entry name" value="PhnM"/>
    <property type="match status" value="1"/>
</dbReference>
<dbReference type="SUPFAM" id="SSF51338">
    <property type="entry name" value="Composite domain of metallo-dependent hydrolases"/>
    <property type="match status" value="1"/>
</dbReference>
<dbReference type="InterPro" id="IPR011059">
    <property type="entry name" value="Metal-dep_hydrolase_composite"/>
</dbReference>
<evidence type="ECO:0000259" key="1">
    <source>
        <dbReference type="Pfam" id="PF01979"/>
    </source>
</evidence>
<dbReference type="InterPro" id="IPR051781">
    <property type="entry name" value="Metallo-dep_Hydrolase"/>
</dbReference>
<feature type="domain" description="Amidohydrolase-related" evidence="1">
    <location>
        <begin position="244"/>
        <end position="393"/>
    </location>
</feature>
<gene>
    <name evidence="2" type="ORF">CKO28_04400</name>
</gene>
<dbReference type="PANTHER" id="PTHR43135:SF3">
    <property type="entry name" value="ALPHA-D-RIBOSE 1-METHYLPHOSPHONATE 5-TRIPHOSPHATE DIPHOSPHATASE"/>
    <property type="match status" value="1"/>
</dbReference>
<dbReference type="EMBL" id="NRRL01000005">
    <property type="protein sequence ID" value="MBK1667284.1"/>
    <property type="molecule type" value="Genomic_DNA"/>
</dbReference>
<dbReference type="PANTHER" id="PTHR43135">
    <property type="entry name" value="ALPHA-D-RIBOSE 1-METHYLPHOSPHONATE 5-TRIPHOSPHATE DIPHOSPHATASE"/>
    <property type="match status" value="1"/>
</dbReference>
<evidence type="ECO:0000313" key="3">
    <source>
        <dbReference type="Proteomes" id="UP001296873"/>
    </source>
</evidence>